<dbReference type="PANTHER" id="PTHR35579">
    <property type="entry name" value="CRISPR SYSTEM CMS ENDORIBONUCLEASE CSM3"/>
    <property type="match status" value="1"/>
</dbReference>
<evidence type="ECO:0000256" key="1">
    <source>
        <dbReference type="ARBA" id="ARBA00023118"/>
    </source>
</evidence>
<proteinExistence type="predicted"/>
<dbReference type="OrthoDB" id="482771at2"/>
<sequence length="791" mass="88682">MSLVVPPSFIITIHMASDWHVGSGTGRGEIDSEVQRDTDGLPYIPAKTLTGILRDGCEQVALALDNGGERGKWHNWVNFLFGDQPTLAQDSIEIEPCPAVLSIRSAYLCKELQNALKARPKLKDAIAFIKPGVTIDCETGSAKPNFLRFEEVVRMDAVLTSKNCTLDFDGYLNITDEQKKMAFALLVAGTKMVERLGGKRRRGNGTCKITLIDDAKTNEWLAYLKENHDKEVGDLPQWEKPKLRSGSQSPEADSTWFTVPLTITTQSPIVLPKRTVGNVVECLDYIPGRYLLGHLHKVFGDRINVGEAIARGNLIITNATIAIDGTAGRPTPFCLFGEKLEGGLSKGQKVYNRFQEPEPKDAQGKEIQTKGERSGYVGKFDGEKLPEYKTVKREVNTHNTIDDESQRPSPETGGAVYSYQAIPAQTELKGALRLPKSIKDYLDINSLNRDIQAGQSKKDQYGLINITADQPKCFETHNQARSDNLLYVWFLSDVLLRDHRLNPTTDPDIFKQVLERELGLDEGSLKVRDNNSLLSLMMRSRRTESWQVRWGLPRPSMLGWQAGSCVVYKVQGEIKAEKLAELEAKGIGDRRAEGYGQICFNDPLLTEKLSHLKREESGTRPDLPALQAIPERDPSFDYARIIETAAWREAIENKALAIASDPKKREEILGIKIDRDKSHPSMSQLGGIRSNLRKLQSNSDIPAMRIWMESLEEKRAKNWEKTNNGLDKIKRLVTDSNLIWQYLALDLEGLVITLNGVEQLKAQLWAEAVRTLVDAIIRAHKRDFEKKEEAA</sequence>
<dbReference type="InterPro" id="IPR005537">
    <property type="entry name" value="RAMP_III_fam"/>
</dbReference>
<evidence type="ECO:0000256" key="2">
    <source>
        <dbReference type="SAM" id="MobiDB-lite"/>
    </source>
</evidence>
<gene>
    <name evidence="4" type="ORF">BH720_00360</name>
</gene>
<feature type="region of interest" description="Disordered" evidence="2">
    <location>
        <begin position="356"/>
        <end position="379"/>
    </location>
</feature>
<dbReference type="PANTHER" id="PTHR35579:SF3">
    <property type="entry name" value="CRISPR SYSTEM CMS ENDORIBONUCLEASE CSM3"/>
    <property type="match status" value="1"/>
</dbReference>
<dbReference type="InterPro" id="IPR052216">
    <property type="entry name" value="CRISPR_Csm3_endoribonuclease"/>
</dbReference>
<reference evidence="4" key="1">
    <citation type="submission" date="2016-09" db="EMBL/GenBank/DDBJ databases">
        <title>Draft genome of thermotolerant cyanobacterium Desertifilum sp. strain IPPAS B-1220.</title>
        <authorList>
            <person name="Sinetova M.A."/>
            <person name="Bolakhan K."/>
            <person name="Zayadan B.K."/>
            <person name="Mironov K.S."/>
            <person name="Ustinova V."/>
            <person name="Kupriyanova E.V."/>
            <person name="Sidorov R.A."/>
            <person name="Skrypnik A.N."/>
            <person name="Gogoleva N.E."/>
            <person name="Gogolev Y.V."/>
            <person name="Los D.A."/>
        </authorList>
    </citation>
    <scope>NUCLEOTIDE SEQUENCE [LARGE SCALE GENOMIC DNA]</scope>
    <source>
        <strain evidence="4">IPPAS B-1220</strain>
    </source>
</reference>
<feature type="domain" description="CRISPR type III-associated protein" evidence="3">
    <location>
        <begin position="14"/>
        <end position="208"/>
    </location>
</feature>
<protein>
    <recommendedName>
        <fullName evidence="3">CRISPR type III-associated protein domain-containing protein</fullName>
    </recommendedName>
</protein>
<dbReference type="AlphaFoldDB" id="A0A1E5QR66"/>
<evidence type="ECO:0000259" key="3">
    <source>
        <dbReference type="Pfam" id="PF03787"/>
    </source>
</evidence>
<keyword evidence="1" id="KW-0051">Antiviral defense</keyword>
<dbReference type="RefSeq" id="WP_069965161.1">
    <property type="nucleotide sequence ID" value="NZ_CM124774.1"/>
</dbReference>
<dbReference type="EMBL" id="MJGC01000010">
    <property type="protein sequence ID" value="OEJ77165.1"/>
    <property type="molecule type" value="Genomic_DNA"/>
</dbReference>
<organism evidence="4">
    <name type="scientific">Desertifilum tharense IPPAS B-1220</name>
    <dbReference type="NCBI Taxonomy" id="1781255"/>
    <lineage>
        <taxon>Bacteria</taxon>
        <taxon>Bacillati</taxon>
        <taxon>Cyanobacteriota</taxon>
        <taxon>Cyanophyceae</taxon>
        <taxon>Desertifilales</taxon>
        <taxon>Desertifilaceae</taxon>
        <taxon>Desertifilum</taxon>
    </lineage>
</organism>
<dbReference type="Pfam" id="PF03787">
    <property type="entry name" value="RAMPs"/>
    <property type="match status" value="1"/>
</dbReference>
<feature type="compositionally biased region" description="Basic and acidic residues" evidence="2">
    <location>
        <begin position="356"/>
        <end position="373"/>
    </location>
</feature>
<dbReference type="GO" id="GO:0051607">
    <property type="term" value="P:defense response to virus"/>
    <property type="evidence" value="ECO:0007669"/>
    <property type="project" value="UniProtKB-KW"/>
</dbReference>
<accession>A0A1E5QR66</accession>
<dbReference type="CDD" id="cd09726">
    <property type="entry name" value="RAMP_I_III"/>
    <property type="match status" value="1"/>
</dbReference>
<dbReference type="STRING" id="1781255.BH720_00360"/>
<comment type="caution">
    <text evidence="4">The sequence shown here is derived from an EMBL/GenBank/DDBJ whole genome shotgun (WGS) entry which is preliminary data.</text>
</comment>
<name>A0A1E5QR66_9CYAN</name>
<evidence type="ECO:0000313" key="4">
    <source>
        <dbReference type="EMBL" id="OEJ77165.1"/>
    </source>
</evidence>